<name>A0A285LK80_9NOCA</name>
<organism evidence="2 3">
    <name type="scientific">Nocardia amikacinitolerans</name>
    <dbReference type="NCBI Taxonomy" id="756689"/>
    <lineage>
        <taxon>Bacteria</taxon>
        <taxon>Bacillati</taxon>
        <taxon>Actinomycetota</taxon>
        <taxon>Actinomycetes</taxon>
        <taxon>Mycobacteriales</taxon>
        <taxon>Nocardiaceae</taxon>
        <taxon>Nocardia</taxon>
    </lineage>
</organism>
<gene>
    <name evidence="2" type="ORF">SAMN04244553_3733</name>
</gene>
<feature type="chain" id="PRO_5012244787" description="Trypsin" evidence="1">
    <location>
        <begin position="27"/>
        <end position="234"/>
    </location>
</feature>
<dbReference type="InterPro" id="IPR043504">
    <property type="entry name" value="Peptidase_S1_PA_chymotrypsin"/>
</dbReference>
<dbReference type="PROSITE" id="PS00134">
    <property type="entry name" value="TRYPSIN_HIS"/>
    <property type="match status" value="1"/>
</dbReference>
<sequence>MRFRWMAAVTAVVAGVGAAVSGAAQAAPGSAVLGGSSGLVFENNSACSLTAIGHDNAGRLVGLTAGHCAPAGSRLASEAALDVGAVGVVAYSDNGEGLDFAVLQFDPAKVTPVRTVGATTINGIGPTPGPGTTVCSNGRTSGPGCGVVWGNLDETITLNQACSKPGDSGGPVTVGDRLVGMNQGRLTGLAGIGFDVPCTTAANPIHSPAFFAPIDVILAAVNAIGGVGAGFRPI</sequence>
<dbReference type="AlphaFoldDB" id="A0A285LK80"/>
<reference evidence="2 3" key="1">
    <citation type="submission" date="2017-09" db="EMBL/GenBank/DDBJ databases">
        <authorList>
            <person name="Ehlers B."/>
            <person name="Leendertz F.H."/>
        </authorList>
    </citation>
    <scope>NUCLEOTIDE SEQUENCE [LARGE SCALE GENOMIC DNA]</scope>
    <source>
        <strain evidence="2 3">DSM 45537</strain>
    </source>
</reference>
<dbReference type="GO" id="GO:0004252">
    <property type="term" value="F:serine-type endopeptidase activity"/>
    <property type="evidence" value="ECO:0007669"/>
    <property type="project" value="InterPro"/>
</dbReference>
<evidence type="ECO:0000256" key="1">
    <source>
        <dbReference type="SAM" id="SignalP"/>
    </source>
</evidence>
<dbReference type="InterPro" id="IPR009003">
    <property type="entry name" value="Peptidase_S1_PA"/>
</dbReference>
<feature type="signal peptide" evidence="1">
    <location>
        <begin position="1"/>
        <end position="26"/>
    </location>
</feature>
<keyword evidence="3" id="KW-1185">Reference proteome</keyword>
<dbReference type="InterPro" id="IPR033116">
    <property type="entry name" value="TRYPSIN_SER"/>
</dbReference>
<dbReference type="SUPFAM" id="SSF50494">
    <property type="entry name" value="Trypsin-like serine proteases"/>
    <property type="match status" value="1"/>
</dbReference>
<proteinExistence type="predicted"/>
<dbReference type="InterPro" id="IPR018114">
    <property type="entry name" value="TRYPSIN_HIS"/>
</dbReference>
<dbReference type="Proteomes" id="UP000219565">
    <property type="component" value="Unassembled WGS sequence"/>
</dbReference>
<accession>A0A285LK80</accession>
<dbReference type="EMBL" id="OBEG01000003">
    <property type="protein sequence ID" value="SNY85354.1"/>
    <property type="molecule type" value="Genomic_DNA"/>
</dbReference>
<dbReference type="Gene3D" id="2.40.10.10">
    <property type="entry name" value="Trypsin-like serine proteases"/>
    <property type="match status" value="2"/>
</dbReference>
<dbReference type="GO" id="GO:0006508">
    <property type="term" value="P:proteolysis"/>
    <property type="evidence" value="ECO:0007669"/>
    <property type="project" value="InterPro"/>
</dbReference>
<evidence type="ECO:0008006" key="4">
    <source>
        <dbReference type="Google" id="ProtNLM"/>
    </source>
</evidence>
<protein>
    <recommendedName>
        <fullName evidence="4">Trypsin</fullName>
    </recommendedName>
</protein>
<evidence type="ECO:0000313" key="2">
    <source>
        <dbReference type="EMBL" id="SNY85354.1"/>
    </source>
</evidence>
<dbReference type="STRING" id="1379680.GCA_001612615_03321"/>
<keyword evidence="1" id="KW-0732">Signal</keyword>
<evidence type="ECO:0000313" key="3">
    <source>
        <dbReference type="Proteomes" id="UP000219565"/>
    </source>
</evidence>
<dbReference type="PROSITE" id="PS00135">
    <property type="entry name" value="TRYPSIN_SER"/>
    <property type="match status" value="1"/>
</dbReference>